<protein>
    <submittedName>
        <fullName evidence="3">Uncharacterized protein</fullName>
    </submittedName>
</protein>
<keyword evidence="2" id="KW-0732">Signal</keyword>
<reference evidence="3 4" key="1">
    <citation type="submission" date="2015-12" db="EMBL/GenBank/DDBJ databases">
        <title>The genome of Folsomia candida.</title>
        <authorList>
            <person name="Faddeeva A."/>
            <person name="Derks M.F."/>
            <person name="Anvar Y."/>
            <person name="Smit S."/>
            <person name="Van Straalen N."/>
            <person name="Roelofs D."/>
        </authorList>
    </citation>
    <scope>NUCLEOTIDE SEQUENCE [LARGE SCALE GENOMIC DNA]</scope>
    <source>
        <strain evidence="3 4">VU population</strain>
        <tissue evidence="3">Whole body</tissue>
    </source>
</reference>
<dbReference type="EMBL" id="LNIX01000008">
    <property type="protein sequence ID" value="OXA50795.1"/>
    <property type="molecule type" value="Genomic_DNA"/>
</dbReference>
<evidence type="ECO:0000256" key="1">
    <source>
        <dbReference type="SAM" id="MobiDB-lite"/>
    </source>
</evidence>
<feature type="chain" id="PRO_5012578768" evidence="2">
    <location>
        <begin position="33"/>
        <end position="269"/>
    </location>
</feature>
<evidence type="ECO:0000256" key="2">
    <source>
        <dbReference type="SAM" id="SignalP"/>
    </source>
</evidence>
<comment type="caution">
    <text evidence="3">The sequence shown here is derived from an EMBL/GenBank/DDBJ whole genome shotgun (WGS) entry which is preliminary data.</text>
</comment>
<name>A0A226DZ82_FOLCA</name>
<feature type="region of interest" description="Disordered" evidence="1">
    <location>
        <begin position="55"/>
        <end position="74"/>
    </location>
</feature>
<dbReference type="OMA" id="NNWNIFC"/>
<gene>
    <name evidence="3" type="ORF">Fcan01_14328</name>
</gene>
<dbReference type="Proteomes" id="UP000198287">
    <property type="component" value="Unassembled WGS sequence"/>
</dbReference>
<keyword evidence="4" id="KW-1185">Reference proteome</keyword>
<organism evidence="3 4">
    <name type="scientific">Folsomia candida</name>
    <name type="common">Springtail</name>
    <dbReference type="NCBI Taxonomy" id="158441"/>
    <lineage>
        <taxon>Eukaryota</taxon>
        <taxon>Metazoa</taxon>
        <taxon>Ecdysozoa</taxon>
        <taxon>Arthropoda</taxon>
        <taxon>Hexapoda</taxon>
        <taxon>Collembola</taxon>
        <taxon>Entomobryomorpha</taxon>
        <taxon>Isotomoidea</taxon>
        <taxon>Isotomidae</taxon>
        <taxon>Proisotominae</taxon>
        <taxon>Folsomia</taxon>
    </lineage>
</organism>
<dbReference type="AlphaFoldDB" id="A0A226DZ82"/>
<proteinExistence type="predicted"/>
<dbReference type="OrthoDB" id="8187791at2759"/>
<evidence type="ECO:0000313" key="4">
    <source>
        <dbReference type="Proteomes" id="UP000198287"/>
    </source>
</evidence>
<sequence>MGPKQGNYCYTLISLICLALFITISPVSPTSGQNSMVIESKTNETQRISILVGKSSDTDIGPMADGDPPAEGDEDGNIVDQAPSTGWDYCQMGNRCCYQFTWQGYVQEVPTEAANTTCEYLRAEKKAPDMACFDPIVYTRPDEGSNIANGRGPDVVRLRNDAQENNWNIFCPLTDDKICLTLKYFSRGAGNQVANETRFCGSVTETITGQKKSSGCWKENAPGYIREVCACTNSLCNTGSPRSLGSSSLSWLLVVVSLILRMISSQSDV</sequence>
<accession>A0A226DZ82</accession>
<feature type="signal peptide" evidence="2">
    <location>
        <begin position="1"/>
        <end position="32"/>
    </location>
</feature>
<evidence type="ECO:0000313" key="3">
    <source>
        <dbReference type="EMBL" id="OXA50795.1"/>
    </source>
</evidence>